<feature type="transmembrane region" description="Helical" evidence="1">
    <location>
        <begin position="49"/>
        <end position="70"/>
    </location>
</feature>
<reference evidence="2" key="1">
    <citation type="journal article" date="2020" name="Nature">
        <title>Giant virus diversity and host interactions through global metagenomics.</title>
        <authorList>
            <person name="Schulz F."/>
            <person name="Roux S."/>
            <person name="Paez-Espino D."/>
            <person name="Jungbluth S."/>
            <person name="Walsh D.A."/>
            <person name="Denef V.J."/>
            <person name="McMahon K.D."/>
            <person name="Konstantinidis K.T."/>
            <person name="Eloe-Fadrosh E.A."/>
            <person name="Kyrpides N.C."/>
            <person name="Woyke T."/>
        </authorList>
    </citation>
    <scope>NUCLEOTIDE SEQUENCE</scope>
    <source>
        <strain evidence="2">GVMAG-M-3300023179-132</strain>
    </source>
</reference>
<keyword evidence="1" id="KW-0812">Transmembrane</keyword>
<keyword evidence="1" id="KW-1133">Transmembrane helix</keyword>
<keyword evidence="1" id="KW-0472">Membrane</keyword>
<sequence>MSNEIELKTDELSGKNTHVDWTQEHEQILIEWADKAMCYRWLHSKANMLYSYLNTWYTIPVIIISTLTGTGNFAQDRVPAEYQAYFVMLIGSLNLLAGIITTIQQFLKITQLNEAHRVSSISWDKFYRNIKIELAKHPHERIDVKHMIKTSKEEYDRLMETSPAIPEEIIKKFKQNFNNTETFLKIIKPEICDILIPTDDFRNQWFNEEHQLKNHSEQLKIAMTNEMKQKQIIASNNKLVDDFRSLFVQLNNREPMDNEIIDNLKNNIALDVLQQIIEDHKIENAV</sequence>
<dbReference type="AlphaFoldDB" id="A0A6C0E646"/>
<protein>
    <recommendedName>
        <fullName evidence="3">SMODS and SLOG-associating 2TM effector domain-containing protein</fullName>
    </recommendedName>
</protein>
<dbReference type="EMBL" id="MN739736">
    <property type="protein sequence ID" value="QHT24040.1"/>
    <property type="molecule type" value="Genomic_DNA"/>
</dbReference>
<proteinExistence type="predicted"/>
<evidence type="ECO:0008006" key="3">
    <source>
        <dbReference type="Google" id="ProtNLM"/>
    </source>
</evidence>
<evidence type="ECO:0000256" key="1">
    <source>
        <dbReference type="SAM" id="Phobius"/>
    </source>
</evidence>
<dbReference type="NCBIfam" id="NF033632">
    <property type="entry name" value="SLATT_4"/>
    <property type="match status" value="1"/>
</dbReference>
<feature type="transmembrane region" description="Helical" evidence="1">
    <location>
        <begin position="82"/>
        <end position="103"/>
    </location>
</feature>
<accession>A0A6C0E646</accession>
<name>A0A6C0E646_9ZZZZ</name>
<evidence type="ECO:0000313" key="2">
    <source>
        <dbReference type="EMBL" id="QHT24040.1"/>
    </source>
</evidence>
<organism evidence="2">
    <name type="scientific">viral metagenome</name>
    <dbReference type="NCBI Taxonomy" id="1070528"/>
    <lineage>
        <taxon>unclassified sequences</taxon>
        <taxon>metagenomes</taxon>
        <taxon>organismal metagenomes</taxon>
    </lineage>
</organism>